<protein>
    <recommendedName>
        <fullName evidence="1">PPC domain-containing protein</fullName>
    </recommendedName>
</protein>
<evidence type="ECO:0000259" key="1">
    <source>
        <dbReference type="PROSITE" id="PS51742"/>
    </source>
</evidence>
<dbReference type="AlphaFoldDB" id="A0ABD1J3T2"/>
<name>A0ABD1J3T2_9TELE</name>
<dbReference type="Proteomes" id="UP001591681">
    <property type="component" value="Unassembled WGS sequence"/>
</dbReference>
<dbReference type="PANTHER" id="PTHR34988:SF1">
    <property type="entry name" value="DNA-BINDING PROTEIN"/>
    <property type="match status" value="1"/>
</dbReference>
<dbReference type="InterPro" id="IPR005175">
    <property type="entry name" value="PPC_dom"/>
</dbReference>
<evidence type="ECO:0000313" key="3">
    <source>
        <dbReference type="Proteomes" id="UP001591681"/>
    </source>
</evidence>
<feature type="domain" description="PPC" evidence="1">
    <location>
        <begin position="190"/>
        <end position="325"/>
    </location>
</feature>
<keyword evidence="3" id="KW-1185">Reference proteome</keyword>
<sequence>MCFLCPLFFSSLPSFSPLSSSPLISSPLFFSPLFLSHVLSSSLPSFSLLSPLLSSSLLSPVLLFSPLLFSPLSSPLLSPLLSSSLLSSPLLSSSLLSSLLFSPLSCPLLFSPLLSPLLFSPLLSPIFCPLLFSPLSSLLSSPLSSPLLSPLLSSLVLFSSLPSSPILSFLFFPLLSSPLFSSPLPKADGGSALRVHALRLGPGQELLSSLLSFVEERKLRAPFIITCVGSVTKATLRLANATAENTNEVVRLQERFEIVSLVGTLNKDAHLHICLSDKDGKTVGGHVLGDLEVFTTAEVVIGEAANLRFSREMDPRTGFPELVIHPRQNEAV</sequence>
<gene>
    <name evidence="2" type="ORF">ACEWY4_021669</name>
</gene>
<dbReference type="EMBL" id="JBHFQA010000019">
    <property type="protein sequence ID" value="KAL2081851.1"/>
    <property type="molecule type" value="Genomic_DNA"/>
</dbReference>
<accession>A0ABD1J3T2</accession>
<dbReference type="PROSITE" id="PS51742">
    <property type="entry name" value="PPC"/>
    <property type="match status" value="1"/>
</dbReference>
<reference evidence="2 3" key="1">
    <citation type="submission" date="2024-09" db="EMBL/GenBank/DDBJ databases">
        <title>A chromosome-level genome assembly of Gray's grenadier anchovy, Coilia grayii.</title>
        <authorList>
            <person name="Fu Z."/>
        </authorList>
    </citation>
    <scope>NUCLEOTIDE SEQUENCE [LARGE SCALE GENOMIC DNA]</scope>
    <source>
        <strain evidence="2">G4</strain>
        <tissue evidence="2">Muscle</tissue>
    </source>
</reference>
<dbReference type="SUPFAM" id="SSF117856">
    <property type="entry name" value="AF0104/ALDC/Ptd012-like"/>
    <property type="match status" value="1"/>
</dbReference>
<evidence type="ECO:0000313" key="2">
    <source>
        <dbReference type="EMBL" id="KAL2081851.1"/>
    </source>
</evidence>
<organism evidence="2 3">
    <name type="scientific">Coilia grayii</name>
    <name type="common">Gray's grenadier anchovy</name>
    <dbReference type="NCBI Taxonomy" id="363190"/>
    <lineage>
        <taxon>Eukaryota</taxon>
        <taxon>Metazoa</taxon>
        <taxon>Chordata</taxon>
        <taxon>Craniata</taxon>
        <taxon>Vertebrata</taxon>
        <taxon>Euteleostomi</taxon>
        <taxon>Actinopterygii</taxon>
        <taxon>Neopterygii</taxon>
        <taxon>Teleostei</taxon>
        <taxon>Clupei</taxon>
        <taxon>Clupeiformes</taxon>
        <taxon>Clupeoidei</taxon>
        <taxon>Engraulidae</taxon>
        <taxon>Coilinae</taxon>
        <taxon>Coilia</taxon>
    </lineage>
</organism>
<dbReference type="PANTHER" id="PTHR34988">
    <property type="entry name" value="PROTEIN, PUTATIVE-RELATED"/>
    <property type="match status" value="1"/>
</dbReference>
<comment type="caution">
    <text evidence="2">The sequence shown here is derived from an EMBL/GenBank/DDBJ whole genome shotgun (WGS) entry which is preliminary data.</text>
</comment>
<dbReference type="Pfam" id="PF03479">
    <property type="entry name" value="PCC"/>
    <property type="match status" value="1"/>
</dbReference>
<proteinExistence type="predicted"/>
<dbReference type="Gene3D" id="3.30.1330.80">
    <property type="entry name" value="Hypothetical protein, similar to alpha- acetolactate decarboxylase, domain 2"/>
    <property type="match status" value="1"/>
</dbReference>
<dbReference type="CDD" id="cd11378">
    <property type="entry name" value="DUF296"/>
    <property type="match status" value="1"/>
</dbReference>